<dbReference type="InterPro" id="IPR037026">
    <property type="entry name" value="Vgr_OB-fold_dom_sf"/>
</dbReference>
<dbReference type="Gene3D" id="2.40.50.230">
    <property type="entry name" value="Gp5 N-terminal domain"/>
    <property type="match status" value="1"/>
</dbReference>
<proteinExistence type="predicted"/>
<keyword evidence="2" id="KW-1185">Reference proteome</keyword>
<evidence type="ECO:0000313" key="2">
    <source>
        <dbReference type="Proteomes" id="UP000063229"/>
    </source>
</evidence>
<dbReference type="Gene3D" id="2.30.110.50">
    <property type="match status" value="1"/>
</dbReference>
<dbReference type="SUPFAM" id="SSF69279">
    <property type="entry name" value="Phage tail proteins"/>
    <property type="match status" value="2"/>
</dbReference>
<dbReference type="InterPro" id="IPR006533">
    <property type="entry name" value="T6SS_Vgr_RhsGE"/>
</dbReference>
<dbReference type="STRING" id="46677.AWM79_10225"/>
<dbReference type="KEGG" id="pagb:AWM79_10225"/>
<dbReference type="OrthoDB" id="9762420at2"/>
<reference evidence="1 2" key="1">
    <citation type="submission" date="2016-01" db="EMBL/GenBank/DDBJ databases">
        <authorList>
            <person name="McClelland M."/>
            <person name="Jain A."/>
            <person name="Saraogi P."/>
            <person name="Mendelson R."/>
            <person name="Westerman R."/>
            <person name="SanMiguel P."/>
            <person name="Csonka L."/>
        </authorList>
    </citation>
    <scope>NUCLEOTIDE SEQUENCE [LARGE SCALE GENOMIC DNA]</scope>
    <source>
        <strain evidence="1 2">NCPPB 2472</strain>
    </source>
</reference>
<dbReference type="Proteomes" id="UP000063229">
    <property type="component" value="Chromosome"/>
</dbReference>
<dbReference type="InterPro" id="IPR017847">
    <property type="entry name" value="T6SS_RhsGE_Vgr_subset"/>
</dbReference>
<evidence type="ECO:0008006" key="3">
    <source>
        <dbReference type="Google" id="ProtNLM"/>
    </source>
</evidence>
<dbReference type="Gene3D" id="3.55.50.10">
    <property type="entry name" value="Baseplate protein-like domains"/>
    <property type="match status" value="1"/>
</dbReference>
<dbReference type="NCBIfam" id="TIGR03361">
    <property type="entry name" value="VI_Rhs_Vgr"/>
    <property type="match status" value="1"/>
</dbReference>
<name>A0A0X1T0Q8_PSEAA</name>
<dbReference type="Gene3D" id="4.10.220.110">
    <property type="match status" value="1"/>
</dbReference>
<dbReference type="NCBIfam" id="TIGR01646">
    <property type="entry name" value="vgr_GE"/>
    <property type="match status" value="1"/>
</dbReference>
<organism evidence="1 2">
    <name type="scientific">Pseudomonas agarici</name>
    <dbReference type="NCBI Taxonomy" id="46677"/>
    <lineage>
        <taxon>Bacteria</taxon>
        <taxon>Pseudomonadati</taxon>
        <taxon>Pseudomonadota</taxon>
        <taxon>Gammaproteobacteria</taxon>
        <taxon>Pseudomonadales</taxon>
        <taxon>Pseudomonadaceae</taxon>
        <taxon>Pseudomonas</taxon>
    </lineage>
</organism>
<dbReference type="RefSeq" id="WP_017131755.1">
    <property type="nucleotide sequence ID" value="NZ_CP014135.1"/>
</dbReference>
<dbReference type="SUPFAM" id="SSF69255">
    <property type="entry name" value="gp5 N-terminal domain-like"/>
    <property type="match status" value="1"/>
</dbReference>
<dbReference type="AlphaFoldDB" id="A0A0X1T0Q8"/>
<evidence type="ECO:0000313" key="1">
    <source>
        <dbReference type="EMBL" id="AMB85653.1"/>
    </source>
</evidence>
<dbReference type="EMBL" id="CP014135">
    <property type="protein sequence ID" value="AMB85653.1"/>
    <property type="molecule type" value="Genomic_DNA"/>
</dbReference>
<dbReference type="Pfam" id="PF05954">
    <property type="entry name" value="Phage_GPD"/>
    <property type="match status" value="1"/>
</dbReference>
<protein>
    <recommendedName>
        <fullName evidence="3">Type IV secretion protein Rhs</fullName>
    </recommendedName>
</protein>
<sequence>MAQDKERLFSLAIFPFATPFQVIHFNGREALNRPYRFEIELLGEDPELDLHALQQQPAFLSFGQAQEGAHGLIHQISSRYLNPDLCHYRLVLGPRLQLLERNTRRRVFYNLSVPDILRQLLESHGLSAADYRFELDQGTYPPRPQCQQHDQDDLQWLNRLCEEEGIHYHFEHSPGQHVVVFAEDPQAFRERPGAVPYCETLPAHGKPVISRLHERHAMLAHPDNHRTPVIAYPPWSEQPWSTAPEHDGAANQAAAYGLYSAIADPQQRHAQQRSRRTLERLRCEGRQVQGSSNLGQLHCGDVRRLSGHPRPTLNDQWLIIEVQHWGEQRWRGEALGRLTDEYGQVPLSDEHFETQGYGNHFTAMPWATPFRPALRQVRARWQGYQVGTVLGPPGQSIQADAQGRLPIQLQDALHSATHLPGCWIPVGIAEGKALPVGSQVLVDCVDHDPDQLVICGFLAGRDSDIPADAMPADQQPTLQPGSCNPAARHPATASDDPAAPGEIYLYEQPQNPGRCLCDSLWYIVRMPRPDLKALTRMGRDDILLEGRSDSRGVAALSPDQKHRLALELSHTPEQLWLLYPGQCVALHDYLRQHWSLAQHLALLQASSNNSPDTCRDELNSVYEWLIKPIGPH</sequence>
<accession>A0A0X1T0Q8</accession>
<gene>
    <name evidence="1" type="ORF">AWM79_10225</name>
</gene>